<dbReference type="PANTHER" id="PTHR46401:SF2">
    <property type="entry name" value="GLYCOSYLTRANSFERASE WBBK-RELATED"/>
    <property type="match status" value="1"/>
</dbReference>
<accession>A0A2M7X3M6</accession>
<dbReference type="InterPro" id="IPR001296">
    <property type="entry name" value="Glyco_trans_1"/>
</dbReference>
<feature type="domain" description="Glycosyl transferase family 1" evidence="2">
    <location>
        <begin position="14"/>
        <end position="160"/>
    </location>
</feature>
<evidence type="ECO:0000259" key="2">
    <source>
        <dbReference type="Pfam" id="PF00534"/>
    </source>
</evidence>
<evidence type="ECO:0000313" key="4">
    <source>
        <dbReference type="Proteomes" id="UP000231195"/>
    </source>
</evidence>
<dbReference type="AlphaFoldDB" id="A0A2M7X3M6"/>
<proteinExistence type="predicted"/>
<dbReference type="SUPFAM" id="SSF53756">
    <property type="entry name" value="UDP-Glycosyltransferase/glycogen phosphorylase"/>
    <property type="match status" value="1"/>
</dbReference>
<dbReference type="GO" id="GO:0009103">
    <property type="term" value="P:lipopolysaccharide biosynthetic process"/>
    <property type="evidence" value="ECO:0007669"/>
    <property type="project" value="TreeGrafter"/>
</dbReference>
<dbReference type="Proteomes" id="UP000231195">
    <property type="component" value="Unassembled WGS sequence"/>
</dbReference>
<comment type="caution">
    <text evidence="3">The sequence shown here is derived from an EMBL/GenBank/DDBJ whole genome shotgun (WGS) entry which is preliminary data.</text>
</comment>
<name>A0A2M7X3M6_UNCKA</name>
<dbReference type="CDD" id="cd03809">
    <property type="entry name" value="GT4_MtfB-like"/>
    <property type="match status" value="1"/>
</dbReference>
<keyword evidence="1" id="KW-0808">Transferase</keyword>
<reference evidence="4" key="1">
    <citation type="submission" date="2017-09" db="EMBL/GenBank/DDBJ databases">
        <title>Depth-based differentiation of microbial function through sediment-hosted aquifers and enrichment of novel symbionts in the deep terrestrial subsurface.</title>
        <authorList>
            <person name="Probst A.J."/>
            <person name="Ladd B."/>
            <person name="Jarett J.K."/>
            <person name="Geller-Mcgrath D.E."/>
            <person name="Sieber C.M.K."/>
            <person name="Emerson J.B."/>
            <person name="Anantharaman K."/>
            <person name="Thomas B.C."/>
            <person name="Malmstrom R."/>
            <person name="Stieglmeier M."/>
            <person name="Klingl A."/>
            <person name="Woyke T."/>
            <person name="Ryan C.M."/>
            <person name="Banfield J.F."/>
        </authorList>
    </citation>
    <scope>NUCLEOTIDE SEQUENCE [LARGE SCALE GENOMIC DNA]</scope>
</reference>
<sequence>MNEPLHVLEKYGITNKFVMYVGNAYPYKRVDVLIDALNDMPEDITLLLVGSRNSFYQKIEDMAKQKGLSHRVNILGYVDDEELSVLYSQASVFVSASAEEGFGIPPLEAMSASCPVVLSDIPVHREVCGDGALYVNEGDSQGFARKVNDLNSNSTLRNTQINLGLGKVTEYSWERMATETLSLYHSSIKH</sequence>
<dbReference type="PANTHER" id="PTHR46401">
    <property type="entry name" value="GLYCOSYLTRANSFERASE WBBK-RELATED"/>
    <property type="match status" value="1"/>
</dbReference>
<dbReference type="GO" id="GO:0016757">
    <property type="term" value="F:glycosyltransferase activity"/>
    <property type="evidence" value="ECO:0007669"/>
    <property type="project" value="InterPro"/>
</dbReference>
<dbReference type="Pfam" id="PF00534">
    <property type="entry name" value="Glycos_transf_1"/>
    <property type="match status" value="1"/>
</dbReference>
<protein>
    <recommendedName>
        <fullName evidence="2">Glycosyl transferase family 1 domain-containing protein</fullName>
    </recommendedName>
</protein>
<organism evidence="3 4">
    <name type="scientific">candidate division WWE3 bacterium CG_4_9_14_3_um_filter_39_7</name>
    <dbReference type="NCBI Taxonomy" id="1975080"/>
    <lineage>
        <taxon>Bacteria</taxon>
        <taxon>Katanobacteria</taxon>
    </lineage>
</organism>
<dbReference type="EMBL" id="PFWZ01000057">
    <property type="protein sequence ID" value="PJA40784.1"/>
    <property type="molecule type" value="Genomic_DNA"/>
</dbReference>
<evidence type="ECO:0000313" key="3">
    <source>
        <dbReference type="EMBL" id="PJA40784.1"/>
    </source>
</evidence>
<gene>
    <name evidence="3" type="ORF">CO179_01320</name>
</gene>
<evidence type="ECO:0000256" key="1">
    <source>
        <dbReference type="ARBA" id="ARBA00022679"/>
    </source>
</evidence>
<dbReference type="Gene3D" id="3.40.50.2000">
    <property type="entry name" value="Glycogen Phosphorylase B"/>
    <property type="match status" value="2"/>
</dbReference>